<proteinExistence type="predicted"/>
<comment type="caution">
    <text evidence="1">The sequence shown here is derived from an EMBL/GenBank/DDBJ whole genome shotgun (WGS) entry which is preliminary data.</text>
</comment>
<protein>
    <submittedName>
        <fullName evidence="1">Uncharacterized protein</fullName>
    </submittedName>
</protein>
<gene>
    <name evidence="1" type="ORF">A3B84_01450</name>
</gene>
<organism evidence="1 2">
    <name type="scientific">Candidatus Nomurabacteria bacterium RIFCSPHIGHO2_02_FULL_35_13</name>
    <dbReference type="NCBI Taxonomy" id="1801748"/>
    <lineage>
        <taxon>Bacteria</taxon>
        <taxon>Candidatus Nomuraibacteriota</taxon>
    </lineage>
</organism>
<reference evidence="1 2" key="1">
    <citation type="journal article" date="2016" name="Nat. Commun.">
        <title>Thousands of microbial genomes shed light on interconnected biogeochemical processes in an aquifer system.</title>
        <authorList>
            <person name="Anantharaman K."/>
            <person name="Brown C.T."/>
            <person name="Hug L.A."/>
            <person name="Sharon I."/>
            <person name="Castelle C.J."/>
            <person name="Probst A.J."/>
            <person name="Thomas B.C."/>
            <person name="Singh A."/>
            <person name="Wilkins M.J."/>
            <person name="Karaoz U."/>
            <person name="Brodie E.L."/>
            <person name="Williams K.H."/>
            <person name="Hubbard S.S."/>
            <person name="Banfield J.F."/>
        </authorList>
    </citation>
    <scope>NUCLEOTIDE SEQUENCE [LARGE SCALE GENOMIC DNA]</scope>
</reference>
<sequence length="145" mass="16106">MLKLISPLADSSVINEGLHVFSLAKEKLSSMAETILYGNWIQFNVLLHEVKELKLSQKCLDKFGQDQVMKIAIARDFTFPELDALREKLILAGVSEEAASEVYQGLSKIERPGSATKNTAVPALRRMLISGSYKKRSGEPMPKLV</sequence>
<dbReference type="EMBL" id="MFTY01000016">
    <property type="protein sequence ID" value="OGI71179.1"/>
    <property type="molecule type" value="Genomic_DNA"/>
</dbReference>
<name>A0A1F6VNQ3_9BACT</name>
<evidence type="ECO:0000313" key="2">
    <source>
        <dbReference type="Proteomes" id="UP000177112"/>
    </source>
</evidence>
<evidence type="ECO:0000313" key="1">
    <source>
        <dbReference type="EMBL" id="OGI71179.1"/>
    </source>
</evidence>
<dbReference type="Proteomes" id="UP000177112">
    <property type="component" value="Unassembled WGS sequence"/>
</dbReference>
<dbReference type="AlphaFoldDB" id="A0A1F6VNQ3"/>
<accession>A0A1F6VNQ3</accession>